<dbReference type="Pfam" id="PF06114">
    <property type="entry name" value="Peptidase_M78"/>
    <property type="match status" value="1"/>
</dbReference>
<dbReference type="Proteomes" id="UP001166291">
    <property type="component" value="Unassembled WGS sequence"/>
</dbReference>
<dbReference type="Pfam" id="PF01381">
    <property type="entry name" value="HTH_3"/>
    <property type="match status" value="1"/>
</dbReference>
<dbReference type="PANTHER" id="PTHR43236:SF1">
    <property type="entry name" value="BLL7220 PROTEIN"/>
    <property type="match status" value="1"/>
</dbReference>
<keyword evidence="3" id="KW-1185">Reference proteome</keyword>
<dbReference type="InterPro" id="IPR001387">
    <property type="entry name" value="Cro/C1-type_HTH"/>
</dbReference>
<protein>
    <submittedName>
        <fullName evidence="2">ImmA/IrrE family metallo-endopeptidase</fullName>
    </submittedName>
</protein>
<comment type="caution">
    <text evidence="2">The sequence shown here is derived from an EMBL/GenBank/DDBJ whole genome shotgun (WGS) entry which is preliminary data.</text>
</comment>
<feature type="domain" description="HTH cro/C1-type" evidence="1">
    <location>
        <begin position="10"/>
        <end position="64"/>
    </location>
</feature>
<reference evidence="2" key="1">
    <citation type="submission" date="2021-07" db="EMBL/GenBank/DDBJ databases">
        <title>Zhongshania sp. CAU 1632 isolated from seawater.</title>
        <authorList>
            <person name="Kim W."/>
        </authorList>
    </citation>
    <scope>NUCLEOTIDE SEQUENCE</scope>
    <source>
        <strain evidence="2">CAU 1632</strain>
    </source>
</reference>
<dbReference type="InterPro" id="IPR052345">
    <property type="entry name" value="Rad_response_metalloprotease"/>
</dbReference>
<evidence type="ECO:0000313" key="2">
    <source>
        <dbReference type="EMBL" id="MBW2939679.1"/>
    </source>
</evidence>
<organism evidence="2 3">
    <name type="scientific">Zhongshania aquimaris</name>
    <dbReference type="NCBI Taxonomy" id="2857107"/>
    <lineage>
        <taxon>Bacteria</taxon>
        <taxon>Pseudomonadati</taxon>
        <taxon>Pseudomonadota</taxon>
        <taxon>Gammaproteobacteria</taxon>
        <taxon>Cellvibrionales</taxon>
        <taxon>Spongiibacteraceae</taxon>
        <taxon>Zhongshania</taxon>
    </lineage>
</organism>
<sequence length="358" mass="39657">MQMGINPDLLVVARNWRGLSQTALSSRLGITQGHLSKIENGIIAPDEKVLNAMTTVLDVPAALLHSPDRVYGAPMSVHAMFRKKADVGKKSVEAVIAELNVCLVGLRALLKSVDLQAAAVLPRYDIEDYEMSPGDIAENVRRAWQLPNGPIRNLIQAIEDAGVIVFPLDMQGASIDAVTLSVPDLPPCIFFNRNKPADRIRFSIAHELGHLVMHRQPSSTMEQEANEFAAELLLPAREFVASVSERVDLAELARLKQIWKVSMQAALYRLSSLKVISYNQNVYLNKLINKHGYRRSEPASTEFPHEVPVTFEQVKNLHLSDLGYSVVELQELLKVNAEDFKAIYGLAVGAVRRLAVVK</sequence>
<evidence type="ECO:0000313" key="3">
    <source>
        <dbReference type="Proteomes" id="UP001166291"/>
    </source>
</evidence>
<name>A0ABS6VMX9_9GAMM</name>
<dbReference type="RefSeq" id="WP_219041921.1">
    <property type="nucleotide sequence ID" value="NZ_JAHWDQ010000001.1"/>
</dbReference>
<accession>A0ABS6VMX9</accession>
<dbReference type="InterPro" id="IPR010359">
    <property type="entry name" value="IrrE_HExxH"/>
</dbReference>
<evidence type="ECO:0000259" key="1">
    <source>
        <dbReference type="PROSITE" id="PS50943"/>
    </source>
</evidence>
<dbReference type="PANTHER" id="PTHR43236">
    <property type="entry name" value="ANTITOXIN HIGA1"/>
    <property type="match status" value="1"/>
</dbReference>
<dbReference type="PROSITE" id="PS50943">
    <property type="entry name" value="HTH_CROC1"/>
    <property type="match status" value="1"/>
</dbReference>
<gene>
    <name evidence="2" type="ORF">KXJ70_02770</name>
</gene>
<dbReference type="EMBL" id="JAHWDQ010000001">
    <property type="protein sequence ID" value="MBW2939679.1"/>
    <property type="molecule type" value="Genomic_DNA"/>
</dbReference>
<proteinExistence type="predicted"/>
<dbReference type="SMART" id="SM00530">
    <property type="entry name" value="HTH_XRE"/>
    <property type="match status" value="1"/>
</dbReference>
<dbReference type="CDD" id="cd00093">
    <property type="entry name" value="HTH_XRE"/>
    <property type="match status" value="1"/>
</dbReference>